<reference evidence="2 3" key="1">
    <citation type="submission" date="2018-11" db="EMBL/GenBank/DDBJ databases">
        <title>Genome sequencing of Lachnoanaerobaculum sp. KCOM 2030 (= ChDC B114).</title>
        <authorList>
            <person name="Kook J.-K."/>
            <person name="Park S.-N."/>
            <person name="Lim Y.K."/>
        </authorList>
    </citation>
    <scope>NUCLEOTIDE SEQUENCE [LARGE SCALE GENOMIC DNA]</scope>
    <source>
        <strain evidence="2 3">KCOM 2030</strain>
    </source>
</reference>
<dbReference type="Proteomes" id="UP000272490">
    <property type="component" value="Unassembled WGS sequence"/>
</dbReference>
<dbReference type="InterPro" id="IPR009839">
    <property type="entry name" value="SseB_N"/>
</dbReference>
<evidence type="ECO:0000313" key="3">
    <source>
        <dbReference type="Proteomes" id="UP000272490"/>
    </source>
</evidence>
<dbReference type="AlphaFoldDB" id="A0A3P3QZT7"/>
<sequence length="264" mass="30019">MEKREVLASIPKAVNLYLIQSDFTRLPFVYCDDESFDDVAFLFDEKENALKKSAELAANKQKNTVLELNQEGILRAFTHMAIAGVNAVKYNYQGNEFIIQLDEIVKLSDFSELPPEKRPVENRSLQLTMLYFGQEIRANLDNPNTPEIRELEEEMLVNILKARFLVPVRETQVDGETQMQMLMLKISDNGGNMIPIFTDNIEFDKMPGDANVKKIVVEAKNLINFPMTPECDGFLINPMGVSIPLNATILNNLRNMEITPANKE</sequence>
<dbReference type="Pfam" id="PF07179">
    <property type="entry name" value="SseB"/>
    <property type="match status" value="1"/>
</dbReference>
<accession>A0A3P3QZT7</accession>
<dbReference type="OrthoDB" id="1763382at2"/>
<proteinExistence type="predicted"/>
<name>A0A3P3QZT7_9FIRM</name>
<feature type="domain" description="SseB protein N-terminal" evidence="1">
    <location>
        <begin position="153"/>
        <end position="246"/>
    </location>
</feature>
<gene>
    <name evidence="2" type="ORF">EHV10_06085</name>
</gene>
<dbReference type="EMBL" id="RRCO01000002">
    <property type="protein sequence ID" value="RRJ26099.1"/>
    <property type="molecule type" value="Genomic_DNA"/>
</dbReference>
<evidence type="ECO:0000313" key="2">
    <source>
        <dbReference type="EMBL" id="RRJ26099.1"/>
    </source>
</evidence>
<organism evidence="2 3">
    <name type="scientific">Lachnoanaerobaculum gingivalis</name>
    <dbReference type="NCBI Taxonomy" id="2490855"/>
    <lineage>
        <taxon>Bacteria</taxon>
        <taxon>Bacillati</taxon>
        <taxon>Bacillota</taxon>
        <taxon>Clostridia</taxon>
        <taxon>Lachnospirales</taxon>
        <taxon>Lachnospiraceae</taxon>
        <taxon>Lachnoanaerobaculum</taxon>
    </lineage>
</organism>
<evidence type="ECO:0000259" key="1">
    <source>
        <dbReference type="Pfam" id="PF07179"/>
    </source>
</evidence>
<keyword evidence="3" id="KW-1185">Reference proteome</keyword>
<comment type="caution">
    <text evidence="2">The sequence shown here is derived from an EMBL/GenBank/DDBJ whole genome shotgun (WGS) entry which is preliminary data.</text>
</comment>
<protein>
    <submittedName>
        <fullName evidence="2">SseB family protein</fullName>
    </submittedName>
</protein>
<dbReference type="RefSeq" id="WP_128673896.1">
    <property type="nucleotide sequence ID" value="NZ_CAUQHB010000063.1"/>
</dbReference>